<dbReference type="RefSeq" id="WP_073289613.1">
    <property type="nucleotide sequence ID" value="NZ_FRCP01000018.1"/>
</dbReference>
<dbReference type="InterPro" id="IPR009734">
    <property type="entry name" value="Myoviridae_GpU"/>
</dbReference>
<accession>A0A1M7LUF6</accession>
<keyword evidence="2" id="KW-1185">Reference proteome</keyword>
<dbReference type="AlphaFoldDB" id="A0A1M7LUF6"/>
<dbReference type="STRING" id="1120996.SAMN02746066_03415"/>
<protein>
    <submittedName>
        <fullName evidence="1">Phage P2 GpU</fullName>
    </submittedName>
</protein>
<dbReference type="Proteomes" id="UP000184038">
    <property type="component" value="Unassembled WGS sequence"/>
</dbReference>
<dbReference type="EMBL" id="FRCP01000018">
    <property type="protein sequence ID" value="SHM81914.1"/>
    <property type="molecule type" value="Genomic_DNA"/>
</dbReference>
<proteinExistence type="predicted"/>
<evidence type="ECO:0000313" key="1">
    <source>
        <dbReference type="EMBL" id="SHM81914.1"/>
    </source>
</evidence>
<gene>
    <name evidence="1" type="ORF">SAMN02746066_03415</name>
</gene>
<dbReference type="OrthoDB" id="9815316at2"/>
<organism evidence="1 2">
    <name type="scientific">Anaerosporobacter mobilis DSM 15930</name>
    <dbReference type="NCBI Taxonomy" id="1120996"/>
    <lineage>
        <taxon>Bacteria</taxon>
        <taxon>Bacillati</taxon>
        <taxon>Bacillota</taxon>
        <taxon>Clostridia</taxon>
        <taxon>Lachnospirales</taxon>
        <taxon>Lachnospiraceae</taxon>
        <taxon>Anaerosporobacter</taxon>
    </lineage>
</organism>
<evidence type="ECO:0000313" key="2">
    <source>
        <dbReference type="Proteomes" id="UP000184038"/>
    </source>
</evidence>
<sequence>MAKVGSFGKVIVFKTNDKSILTFNEFKQTVSARWAKHERIGKKPKSEFLGADLREVSFQIELNALLGVKPRKQLEKIEKAIESGTVENLVIGGKKIGKNKWKIINMSESWNYIMSKGELVQASGQITMEEYV</sequence>
<reference evidence="1 2" key="1">
    <citation type="submission" date="2016-11" db="EMBL/GenBank/DDBJ databases">
        <authorList>
            <person name="Jaros S."/>
            <person name="Januszkiewicz K."/>
            <person name="Wedrychowicz H."/>
        </authorList>
    </citation>
    <scope>NUCLEOTIDE SEQUENCE [LARGE SCALE GENOMIC DNA]</scope>
    <source>
        <strain evidence="1 2">DSM 15930</strain>
    </source>
</reference>
<dbReference type="Pfam" id="PF06995">
    <property type="entry name" value="Phage_P2_GpU"/>
    <property type="match status" value="1"/>
</dbReference>
<name>A0A1M7LUF6_9FIRM</name>